<evidence type="ECO:0000256" key="4">
    <source>
        <dbReference type="SAM" id="MobiDB-lite"/>
    </source>
</evidence>
<evidence type="ECO:0000313" key="6">
    <source>
        <dbReference type="EMBL" id="KAK3328500.1"/>
    </source>
</evidence>
<dbReference type="AlphaFoldDB" id="A0AAE0IP73"/>
<dbReference type="InterPro" id="IPR004556">
    <property type="entry name" value="HemK-like"/>
</dbReference>
<gene>
    <name evidence="6" type="ORF">B0T19DRAFT_476093</name>
</gene>
<dbReference type="GO" id="GO:0003676">
    <property type="term" value="F:nucleic acid binding"/>
    <property type="evidence" value="ECO:0007669"/>
    <property type="project" value="InterPro"/>
</dbReference>
<name>A0AAE0IP73_9PEZI</name>
<dbReference type="NCBIfam" id="TIGR00536">
    <property type="entry name" value="hemK_fam"/>
    <property type="match status" value="1"/>
</dbReference>
<reference evidence="6" key="2">
    <citation type="submission" date="2023-06" db="EMBL/GenBank/DDBJ databases">
        <authorList>
            <consortium name="Lawrence Berkeley National Laboratory"/>
            <person name="Haridas S."/>
            <person name="Hensen N."/>
            <person name="Bonometti L."/>
            <person name="Westerberg I."/>
            <person name="Brannstrom I.O."/>
            <person name="Guillou S."/>
            <person name="Cros-Aarteil S."/>
            <person name="Calhoun S."/>
            <person name="Kuo A."/>
            <person name="Mondo S."/>
            <person name="Pangilinan J."/>
            <person name="Riley R."/>
            <person name="Labutti K."/>
            <person name="Andreopoulos B."/>
            <person name="Lipzen A."/>
            <person name="Chen C."/>
            <person name="Yanf M."/>
            <person name="Daum C."/>
            <person name="Ng V."/>
            <person name="Clum A."/>
            <person name="Steindorff A."/>
            <person name="Ohm R."/>
            <person name="Martin F."/>
            <person name="Silar P."/>
            <person name="Natvig D."/>
            <person name="Lalanne C."/>
            <person name="Gautier V."/>
            <person name="Ament-Velasquez S.L."/>
            <person name="Kruys A."/>
            <person name="Hutchinson M.I."/>
            <person name="Powell A.J."/>
            <person name="Barry K."/>
            <person name="Miller A.N."/>
            <person name="Grigoriev I.V."/>
            <person name="Debuchy R."/>
            <person name="Gladieux P."/>
            <person name="Thoren M.H."/>
            <person name="Johannesson H."/>
        </authorList>
    </citation>
    <scope>NUCLEOTIDE SEQUENCE</scope>
    <source>
        <strain evidence="6">SMH4131-1</strain>
    </source>
</reference>
<accession>A0AAE0IP73</accession>
<comment type="caution">
    <text evidence="6">The sequence shown here is derived from an EMBL/GenBank/DDBJ whole genome shotgun (WGS) entry which is preliminary data.</text>
</comment>
<sequence length="296" mass="32564">MPRLPPSLFWQARSISPLAASLLKTCRDLPSALNELRWIREHVSSSSSSSSPSSKHHDRVVLHKLCARRARGEPLQYILGSQPFGDLDILCRRGVLIPRPETEAYTMKLARILQREARNHPYPQSPPPPVRIIDVCTGTGCIALQLFRSLQPIHPTLHVSGIDISPSAISLARANLVHNNLLPPTTTQTQTITFHKSDLFSPSPFPLPPNQSQKIDLLISNPPYISLPSYHTTTARSVRNHEPPSPSSQAPTSSTPPTTSSTSTYPNPTRTSTPTFSTRVFSASRPLTNRDASSSK</sequence>
<dbReference type="GO" id="GO:0005739">
    <property type="term" value="C:mitochondrion"/>
    <property type="evidence" value="ECO:0007669"/>
    <property type="project" value="TreeGrafter"/>
</dbReference>
<proteinExistence type="predicted"/>
<dbReference type="EMBL" id="JAUEPO010000003">
    <property type="protein sequence ID" value="KAK3328500.1"/>
    <property type="molecule type" value="Genomic_DNA"/>
</dbReference>
<evidence type="ECO:0000259" key="5">
    <source>
        <dbReference type="Pfam" id="PF13847"/>
    </source>
</evidence>
<protein>
    <submittedName>
        <fullName evidence="6">S-adenosylmethionine-dependent methyltransferase</fullName>
    </submittedName>
</protein>
<keyword evidence="1 6" id="KW-0489">Methyltransferase</keyword>
<dbReference type="Gene3D" id="1.10.8.10">
    <property type="entry name" value="DNA helicase RuvA subunit, C-terminal domain"/>
    <property type="match status" value="1"/>
</dbReference>
<feature type="compositionally biased region" description="Low complexity" evidence="4">
    <location>
        <begin position="247"/>
        <end position="281"/>
    </location>
</feature>
<dbReference type="PROSITE" id="PS00092">
    <property type="entry name" value="N6_MTASE"/>
    <property type="match status" value="1"/>
</dbReference>
<feature type="region of interest" description="Disordered" evidence="4">
    <location>
        <begin position="233"/>
        <end position="296"/>
    </location>
</feature>
<dbReference type="PANTHER" id="PTHR18895">
    <property type="entry name" value="HEMK METHYLTRANSFERASE"/>
    <property type="match status" value="1"/>
</dbReference>
<feature type="domain" description="Methyltransferase" evidence="5">
    <location>
        <begin position="130"/>
        <end position="221"/>
    </location>
</feature>
<dbReference type="InterPro" id="IPR025714">
    <property type="entry name" value="Methyltranfer_dom"/>
</dbReference>
<keyword evidence="3" id="KW-0949">S-adenosyl-L-methionine</keyword>
<dbReference type="PANTHER" id="PTHR18895:SF74">
    <property type="entry name" value="MTRF1L RELEASE FACTOR GLUTAMINE METHYLTRANSFERASE"/>
    <property type="match status" value="1"/>
</dbReference>
<evidence type="ECO:0000256" key="2">
    <source>
        <dbReference type="ARBA" id="ARBA00022679"/>
    </source>
</evidence>
<dbReference type="Proteomes" id="UP001286456">
    <property type="component" value="Unassembled WGS sequence"/>
</dbReference>
<feature type="compositionally biased region" description="Polar residues" evidence="4">
    <location>
        <begin position="285"/>
        <end position="296"/>
    </location>
</feature>
<dbReference type="InterPro" id="IPR050320">
    <property type="entry name" value="N5-glutamine_MTase"/>
</dbReference>
<reference evidence="6" key="1">
    <citation type="journal article" date="2023" name="Mol. Phylogenet. Evol.">
        <title>Genome-scale phylogeny and comparative genomics of the fungal order Sordariales.</title>
        <authorList>
            <person name="Hensen N."/>
            <person name="Bonometti L."/>
            <person name="Westerberg I."/>
            <person name="Brannstrom I.O."/>
            <person name="Guillou S."/>
            <person name="Cros-Aarteil S."/>
            <person name="Calhoun S."/>
            <person name="Haridas S."/>
            <person name="Kuo A."/>
            <person name="Mondo S."/>
            <person name="Pangilinan J."/>
            <person name="Riley R."/>
            <person name="LaButti K."/>
            <person name="Andreopoulos B."/>
            <person name="Lipzen A."/>
            <person name="Chen C."/>
            <person name="Yan M."/>
            <person name="Daum C."/>
            <person name="Ng V."/>
            <person name="Clum A."/>
            <person name="Steindorff A."/>
            <person name="Ohm R.A."/>
            <person name="Martin F."/>
            <person name="Silar P."/>
            <person name="Natvig D.O."/>
            <person name="Lalanne C."/>
            <person name="Gautier V."/>
            <person name="Ament-Velasquez S.L."/>
            <person name="Kruys A."/>
            <person name="Hutchinson M.I."/>
            <person name="Powell A.J."/>
            <person name="Barry K."/>
            <person name="Miller A.N."/>
            <person name="Grigoriev I.V."/>
            <person name="Debuchy R."/>
            <person name="Gladieux P."/>
            <person name="Hiltunen Thoren M."/>
            <person name="Johannesson H."/>
        </authorList>
    </citation>
    <scope>NUCLEOTIDE SEQUENCE</scope>
    <source>
        <strain evidence="6">SMH4131-1</strain>
    </source>
</reference>
<dbReference type="InterPro" id="IPR029063">
    <property type="entry name" value="SAM-dependent_MTases_sf"/>
</dbReference>
<evidence type="ECO:0000256" key="3">
    <source>
        <dbReference type="ARBA" id="ARBA00022691"/>
    </source>
</evidence>
<dbReference type="Gene3D" id="3.40.50.150">
    <property type="entry name" value="Vaccinia Virus protein VP39"/>
    <property type="match status" value="1"/>
</dbReference>
<keyword evidence="7" id="KW-1185">Reference proteome</keyword>
<dbReference type="Pfam" id="PF13847">
    <property type="entry name" value="Methyltransf_31"/>
    <property type="match status" value="1"/>
</dbReference>
<dbReference type="CDD" id="cd02440">
    <property type="entry name" value="AdoMet_MTases"/>
    <property type="match status" value="1"/>
</dbReference>
<dbReference type="GO" id="GO:0008276">
    <property type="term" value="F:protein methyltransferase activity"/>
    <property type="evidence" value="ECO:0007669"/>
    <property type="project" value="InterPro"/>
</dbReference>
<dbReference type="InterPro" id="IPR002052">
    <property type="entry name" value="DNA_methylase_N6_adenine_CS"/>
</dbReference>
<dbReference type="SUPFAM" id="SSF53335">
    <property type="entry name" value="S-adenosyl-L-methionine-dependent methyltransferases"/>
    <property type="match status" value="1"/>
</dbReference>
<organism evidence="6 7">
    <name type="scientific">Cercophora scortea</name>
    <dbReference type="NCBI Taxonomy" id="314031"/>
    <lineage>
        <taxon>Eukaryota</taxon>
        <taxon>Fungi</taxon>
        <taxon>Dikarya</taxon>
        <taxon>Ascomycota</taxon>
        <taxon>Pezizomycotina</taxon>
        <taxon>Sordariomycetes</taxon>
        <taxon>Sordariomycetidae</taxon>
        <taxon>Sordariales</taxon>
        <taxon>Lasiosphaeriaceae</taxon>
        <taxon>Cercophora</taxon>
    </lineage>
</organism>
<evidence type="ECO:0000313" key="7">
    <source>
        <dbReference type="Proteomes" id="UP001286456"/>
    </source>
</evidence>
<dbReference type="GO" id="GO:0032259">
    <property type="term" value="P:methylation"/>
    <property type="evidence" value="ECO:0007669"/>
    <property type="project" value="UniProtKB-KW"/>
</dbReference>
<evidence type="ECO:0000256" key="1">
    <source>
        <dbReference type="ARBA" id="ARBA00022603"/>
    </source>
</evidence>
<keyword evidence="2" id="KW-0808">Transferase</keyword>